<keyword evidence="2" id="KW-1185">Reference proteome</keyword>
<reference evidence="1" key="1">
    <citation type="submission" date="2020-08" db="EMBL/GenBank/DDBJ databases">
        <title>Genome public.</title>
        <authorList>
            <person name="Liu C."/>
            <person name="Sun Q."/>
        </authorList>
    </citation>
    <scope>NUCLEOTIDE SEQUENCE</scope>
    <source>
        <strain evidence="1">NSJ-44</strain>
    </source>
</reference>
<dbReference type="Proteomes" id="UP000654279">
    <property type="component" value="Unassembled WGS sequence"/>
</dbReference>
<dbReference type="EMBL" id="JACRSO010000001">
    <property type="protein sequence ID" value="MBC8528241.1"/>
    <property type="molecule type" value="Genomic_DNA"/>
</dbReference>
<organism evidence="1 2">
    <name type="scientific">Luoshenia tenuis</name>
    <dbReference type="NCBI Taxonomy" id="2763654"/>
    <lineage>
        <taxon>Bacteria</taxon>
        <taxon>Bacillati</taxon>
        <taxon>Bacillota</taxon>
        <taxon>Clostridia</taxon>
        <taxon>Christensenellales</taxon>
        <taxon>Christensenellaceae</taxon>
        <taxon>Luoshenia</taxon>
    </lineage>
</organism>
<evidence type="ECO:0000313" key="2">
    <source>
        <dbReference type="Proteomes" id="UP000654279"/>
    </source>
</evidence>
<accession>A0A926CYU3</accession>
<dbReference type="AlphaFoldDB" id="A0A926CYU3"/>
<comment type="caution">
    <text evidence="1">The sequence shown here is derived from an EMBL/GenBank/DDBJ whole genome shotgun (WGS) entry which is preliminary data.</text>
</comment>
<name>A0A926CYU3_9FIRM</name>
<sequence>MDKHTLMSYRDKQAAINNLKGRIDEITAALERVTPVPLDTAIISHGKSGDKMAGLIAELVDTREKLCKQVKAAEEQASQIEWFIESIENPNHRKVMRLYFMGCLTMEEVARKCNYSDRKVIDKIIRAETERDRQITTGNVV</sequence>
<dbReference type="Gene3D" id="1.20.140.160">
    <property type="match status" value="1"/>
</dbReference>
<dbReference type="SUPFAM" id="SSF88659">
    <property type="entry name" value="Sigma3 and sigma4 domains of RNA polymerase sigma factors"/>
    <property type="match status" value="1"/>
</dbReference>
<gene>
    <name evidence="1" type="ORF">H8699_02150</name>
</gene>
<proteinExistence type="predicted"/>
<dbReference type="RefSeq" id="WP_249284278.1">
    <property type="nucleotide sequence ID" value="NZ_JACRSO010000001.1"/>
</dbReference>
<evidence type="ECO:0000313" key="1">
    <source>
        <dbReference type="EMBL" id="MBC8528241.1"/>
    </source>
</evidence>
<protein>
    <submittedName>
        <fullName evidence="1">Uncharacterized protein</fullName>
    </submittedName>
</protein>
<dbReference type="InterPro" id="IPR013324">
    <property type="entry name" value="RNA_pol_sigma_r3/r4-like"/>
</dbReference>